<comment type="subcellular location">
    <subcellularLocation>
        <location evidence="1">Membrane</location>
        <topology evidence="1">Multi-pass membrane protein</topology>
    </subcellularLocation>
</comment>
<dbReference type="PANTHER" id="PTHR48090">
    <property type="entry name" value="UNDECAPRENYL-PHOSPHATE 4-DEOXY-4-FORMAMIDO-L-ARABINOSE TRANSFERASE-RELATED"/>
    <property type="match status" value="1"/>
</dbReference>
<comment type="similarity">
    <text evidence="2">Belongs to the glycosyltransferase 2 family.</text>
</comment>
<dbReference type="EMBL" id="CP035495">
    <property type="protein sequence ID" value="QAY63401.1"/>
    <property type="molecule type" value="Genomic_DNA"/>
</dbReference>
<keyword evidence="4 11" id="KW-0808">Transferase</keyword>
<keyword evidence="7 9" id="KW-0472">Membrane</keyword>
<keyword evidence="12" id="KW-1185">Reference proteome</keyword>
<feature type="transmembrane region" description="Helical" evidence="9">
    <location>
        <begin position="252"/>
        <end position="273"/>
    </location>
</feature>
<accession>A0A4V0YE92</accession>
<feature type="transmembrane region" description="Helical" evidence="9">
    <location>
        <begin position="285"/>
        <end position="312"/>
    </location>
</feature>
<dbReference type="Gene3D" id="3.90.550.10">
    <property type="entry name" value="Spore Coat Polysaccharide Biosynthesis Protein SpsA, Chain A"/>
    <property type="match status" value="1"/>
</dbReference>
<dbReference type="GO" id="GO:0016757">
    <property type="term" value="F:glycosyltransferase activity"/>
    <property type="evidence" value="ECO:0007669"/>
    <property type="project" value="UniProtKB-KW"/>
</dbReference>
<evidence type="ECO:0000256" key="8">
    <source>
        <dbReference type="SAM" id="MobiDB-lite"/>
    </source>
</evidence>
<dbReference type="SUPFAM" id="SSF53448">
    <property type="entry name" value="Nucleotide-diphospho-sugar transferases"/>
    <property type="match status" value="1"/>
</dbReference>
<keyword evidence="3" id="KW-0328">Glycosyltransferase</keyword>
<evidence type="ECO:0000256" key="6">
    <source>
        <dbReference type="ARBA" id="ARBA00022989"/>
    </source>
</evidence>
<dbReference type="AlphaFoldDB" id="A0A4V0YE92"/>
<evidence type="ECO:0000256" key="2">
    <source>
        <dbReference type="ARBA" id="ARBA00006739"/>
    </source>
</evidence>
<proteinExistence type="inferred from homology"/>
<evidence type="ECO:0000256" key="9">
    <source>
        <dbReference type="SAM" id="Phobius"/>
    </source>
</evidence>
<evidence type="ECO:0000313" key="12">
    <source>
        <dbReference type="Proteomes" id="UP000291758"/>
    </source>
</evidence>
<evidence type="ECO:0000313" key="11">
    <source>
        <dbReference type="EMBL" id="QAY63401.1"/>
    </source>
</evidence>
<evidence type="ECO:0000259" key="10">
    <source>
        <dbReference type="Pfam" id="PF00535"/>
    </source>
</evidence>
<dbReference type="Pfam" id="PF00535">
    <property type="entry name" value="Glycos_transf_2"/>
    <property type="match status" value="1"/>
</dbReference>
<reference evidence="11 12" key="1">
    <citation type="submission" date="2019-01" db="EMBL/GenBank/DDBJ databases">
        <title>Genome sequencing of strain 2JSPR-7.</title>
        <authorList>
            <person name="Heo J."/>
            <person name="Kim S.-J."/>
            <person name="Kim J.-S."/>
            <person name="Hong S.-B."/>
            <person name="Kwon S.-W."/>
        </authorList>
    </citation>
    <scope>NUCLEOTIDE SEQUENCE [LARGE SCALE GENOMIC DNA]</scope>
    <source>
        <strain evidence="11 12">2JSPR-7</strain>
    </source>
</reference>
<dbReference type="InterPro" id="IPR050256">
    <property type="entry name" value="Glycosyltransferase_2"/>
</dbReference>
<feature type="domain" description="Glycosyltransferase 2-like" evidence="10">
    <location>
        <begin position="26"/>
        <end position="155"/>
    </location>
</feature>
<dbReference type="PANTHER" id="PTHR48090:SF1">
    <property type="entry name" value="PROPHAGE BACTOPRENOL GLUCOSYL TRANSFERASE HOMOLOG"/>
    <property type="match status" value="1"/>
</dbReference>
<organism evidence="11 12">
    <name type="scientific">Xylanimonas allomyrinae</name>
    <dbReference type="NCBI Taxonomy" id="2509459"/>
    <lineage>
        <taxon>Bacteria</taxon>
        <taxon>Bacillati</taxon>
        <taxon>Actinomycetota</taxon>
        <taxon>Actinomycetes</taxon>
        <taxon>Micrococcales</taxon>
        <taxon>Promicromonosporaceae</taxon>
        <taxon>Xylanimonas</taxon>
    </lineage>
</organism>
<gene>
    <name evidence="11" type="ORF">ET495_09215</name>
</gene>
<dbReference type="Proteomes" id="UP000291758">
    <property type="component" value="Chromosome"/>
</dbReference>
<dbReference type="InterPro" id="IPR029044">
    <property type="entry name" value="Nucleotide-diphossugar_trans"/>
</dbReference>
<evidence type="ECO:0000256" key="3">
    <source>
        <dbReference type="ARBA" id="ARBA00022676"/>
    </source>
</evidence>
<protein>
    <submittedName>
        <fullName evidence="11">Glycosyltransferase</fullName>
    </submittedName>
</protein>
<feature type="compositionally biased region" description="Low complexity" evidence="8">
    <location>
        <begin position="367"/>
        <end position="378"/>
    </location>
</feature>
<evidence type="ECO:0000256" key="7">
    <source>
        <dbReference type="ARBA" id="ARBA00023136"/>
    </source>
</evidence>
<dbReference type="RefSeq" id="WP_129204464.1">
    <property type="nucleotide sequence ID" value="NZ_CP035495.1"/>
</dbReference>
<keyword evidence="5 9" id="KW-0812">Transmembrane</keyword>
<dbReference type="OrthoDB" id="9811884at2"/>
<dbReference type="KEGG" id="xyl:ET495_09215"/>
<feature type="region of interest" description="Disordered" evidence="8">
    <location>
        <begin position="332"/>
        <end position="378"/>
    </location>
</feature>
<keyword evidence="6 9" id="KW-1133">Transmembrane helix</keyword>
<name>A0A4V0YE92_9MICO</name>
<sequence length="378" mass="40638">MSAEPAEPAEPSEPDTETGRSRTLDVVVPLYREAEGLRNFHRVLTSQLNDLNDRYDWNVVYVADPSPDATADIVRELASRDRRVRGVVMLRRAGHQMSLIAGMEWSTADAVITMDGDLQHPPALIPQLLEHYEAGVDVVQTIRTRSAGRSRLGGAMSRGFYRVIRGISDVPITEGGADFRLLSARAVRILTAEVRESDRFIRGLVPWMGLPTATVEFEAPAREHGTSKYNLARSLDLAGSGVVSFSKAPLHLAMVLGLIVSGLGLLIGIAALLARLAGSNVPAGWATLVVMVAVLSGVQLVCIGFIGLYLGVVFDEAKRRPQILVEEYVSSSEDPHSGKAPTASRRIRAVPPRTSHPALDSCERGGSRVSVAGGSHGA</sequence>
<dbReference type="GO" id="GO:0005886">
    <property type="term" value="C:plasma membrane"/>
    <property type="evidence" value="ECO:0007669"/>
    <property type="project" value="TreeGrafter"/>
</dbReference>
<dbReference type="CDD" id="cd04187">
    <property type="entry name" value="DPM1_like_bac"/>
    <property type="match status" value="1"/>
</dbReference>
<evidence type="ECO:0000256" key="4">
    <source>
        <dbReference type="ARBA" id="ARBA00022679"/>
    </source>
</evidence>
<feature type="region of interest" description="Disordered" evidence="8">
    <location>
        <begin position="1"/>
        <end position="21"/>
    </location>
</feature>
<dbReference type="InterPro" id="IPR001173">
    <property type="entry name" value="Glyco_trans_2-like"/>
</dbReference>
<evidence type="ECO:0000256" key="5">
    <source>
        <dbReference type="ARBA" id="ARBA00022692"/>
    </source>
</evidence>
<evidence type="ECO:0000256" key="1">
    <source>
        <dbReference type="ARBA" id="ARBA00004141"/>
    </source>
</evidence>